<dbReference type="Proteomes" id="UP001279734">
    <property type="component" value="Unassembled WGS sequence"/>
</dbReference>
<sequence length="70" mass="7528">MCCWEGVFQCLDGDPPSWCPTMVALMPDLASSVVHFAVQLGFVKLNADKAAGSSCWGKWKAAIALFAVFC</sequence>
<organism evidence="1 3">
    <name type="scientific">Nepenthes gracilis</name>
    <name type="common">Slender pitcher plant</name>
    <dbReference type="NCBI Taxonomy" id="150966"/>
    <lineage>
        <taxon>Eukaryota</taxon>
        <taxon>Viridiplantae</taxon>
        <taxon>Streptophyta</taxon>
        <taxon>Embryophyta</taxon>
        <taxon>Tracheophyta</taxon>
        <taxon>Spermatophyta</taxon>
        <taxon>Magnoliopsida</taxon>
        <taxon>eudicotyledons</taxon>
        <taxon>Gunneridae</taxon>
        <taxon>Pentapetalae</taxon>
        <taxon>Caryophyllales</taxon>
        <taxon>Nepenthaceae</taxon>
        <taxon>Nepenthes</taxon>
    </lineage>
</organism>
<evidence type="ECO:0000313" key="3">
    <source>
        <dbReference type="Proteomes" id="UP001279734"/>
    </source>
</evidence>
<dbReference type="EMBL" id="BSYO01000002">
    <property type="protein sequence ID" value="GMH00973.1"/>
    <property type="molecule type" value="Genomic_DNA"/>
</dbReference>
<evidence type="ECO:0000313" key="1">
    <source>
        <dbReference type="EMBL" id="GMH00973.1"/>
    </source>
</evidence>
<keyword evidence="3" id="KW-1185">Reference proteome</keyword>
<accession>A0AAD3P7P3</accession>
<name>A0AAD3P7P3_NEPGR</name>
<proteinExistence type="predicted"/>
<comment type="caution">
    <text evidence="1">The sequence shown here is derived from an EMBL/GenBank/DDBJ whole genome shotgun (WGS) entry which is preliminary data.</text>
</comment>
<evidence type="ECO:0000313" key="2">
    <source>
        <dbReference type="EMBL" id="GMH00974.1"/>
    </source>
</evidence>
<gene>
    <name evidence="1" type="ORF">Nepgr_002812</name>
    <name evidence="2" type="ORF">Nepgr_002813</name>
</gene>
<protein>
    <submittedName>
        <fullName evidence="1">Uncharacterized protein</fullName>
    </submittedName>
</protein>
<dbReference type="AlphaFoldDB" id="A0AAD3P7P3"/>
<dbReference type="EMBL" id="BSYO01000002">
    <property type="protein sequence ID" value="GMH00974.1"/>
    <property type="molecule type" value="Genomic_DNA"/>
</dbReference>
<reference evidence="1" key="1">
    <citation type="submission" date="2023-05" db="EMBL/GenBank/DDBJ databases">
        <title>Nepenthes gracilis genome sequencing.</title>
        <authorList>
            <person name="Fukushima K."/>
        </authorList>
    </citation>
    <scope>NUCLEOTIDE SEQUENCE</scope>
    <source>
        <strain evidence="1">SING2019-196</strain>
    </source>
</reference>